<dbReference type="InterPro" id="IPR011990">
    <property type="entry name" value="TPR-like_helical_dom_sf"/>
</dbReference>
<reference evidence="1 2" key="1">
    <citation type="submission" date="2016-10" db="EMBL/GenBank/DDBJ databases">
        <authorList>
            <person name="Varghese N."/>
            <person name="Submissions S."/>
        </authorList>
    </citation>
    <scope>NUCLEOTIDE SEQUENCE [LARGE SCALE GENOMIC DNA]</scope>
    <source>
        <strain evidence="1 2">DSM 17833</strain>
    </source>
</reference>
<evidence type="ECO:0000313" key="2">
    <source>
        <dbReference type="Proteomes" id="UP000242418"/>
    </source>
</evidence>
<comment type="caution">
    <text evidence="1">The sequence shown here is derived from an EMBL/GenBank/DDBJ whole genome shotgun (WGS) entry which is preliminary data.</text>
</comment>
<organism evidence="1 2">
    <name type="scientific">Pseudomonas peli</name>
    <dbReference type="NCBI Taxonomy" id="592361"/>
    <lineage>
        <taxon>Bacteria</taxon>
        <taxon>Pseudomonadati</taxon>
        <taxon>Pseudomonadota</taxon>
        <taxon>Gammaproteobacteria</taxon>
        <taxon>Pseudomonadales</taxon>
        <taxon>Pseudomonadaceae</taxon>
        <taxon>Pseudomonas</taxon>
    </lineage>
</organism>
<accession>A0AB37Z4T4</accession>
<dbReference type="SUPFAM" id="SSF48452">
    <property type="entry name" value="TPR-like"/>
    <property type="match status" value="1"/>
</dbReference>
<gene>
    <name evidence="1" type="ORF">SAMN05216370_1201</name>
</gene>
<protein>
    <submittedName>
        <fullName evidence="1">Uncharacterized protein</fullName>
    </submittedName>
</protein>
<sequence length="278" mass="31487">MSIWRPLLVAALCWGAFAYSGLRLHDHQRLDQRLEVLRVRLPLLVQLLHSGGDPYLAASLNVFRSVVVDTSVTERETYRIQGQLQVDAARLNPFHEDNYYLAAAILPWNGQVEAGQEVLLKAAQARTWDMWPAFYYAFNAMYFERDMTKAGQWAEIAAQRHPKNAPALRSMAAAWYERQNDSAVALDVLRNMHAQSTDKDFRQLLQARIARLEGLLALRAALADYRQQHQGKLPTAWEQLIGYGGLTVFPEDPLGAGYTLDASGELQVADHIDIRKQE</sequence>
<proteinExistence type="predicted"/>
<keyword evidence="2" id="KW-1185">Reference proteome</keyword>
<evidence type="ECO:0000313" key="1">
    <source>
        <dbReference type="EMBL" id="SCW43403.1"/>
    </source>
</evidence>
<name>A0AB37Z4T4_9PSED</name>
<dbReference type="Gene3D" id="1.25.40.10">
    <property type="entry name" value="Tetratricopeptide repeat domain"/>
    <property type="match status" value="1"/>
</dbReference>
<dbReference type="EMBL" id="FMTL01000001">
    <property type="protein sequence ID" value="SCW43403.1"/>
    <property type="molecule type" value="Genomic_DNA"/>
</dbReference>
<dbReference type="Proteomes" id="UP000242418">
    <property type="component" value="Unassembled WGS sequence"/>
</dbReference>
<dbReference type="AlphaFoldDB" id="A0AB37Z4T4"/>